<reference evidence="4 5" key="1">
    <citation type="submission" date="2023-07" db="EMBL/GenBank/DDBJ databases">
        <title>Sequencing the genomes of 1000 actinobacteria strains.</title>
        <authorList>
            <person name="Klenk H.-P."/>
        </authorList>
    </citation>
    <scope>NUCLEOTIDE SEQUENCE [LARGE SCALE GENOMIC DNA]</scope>
    <source>
        <strain evidence="4 5">DSM 44109</strain>
    </source>
</reference>
<dbReference type="PROSITE" id="PS51318">
    <property type="entry name" value="TAT"/>
    <property type="match status" value="1"/>
</dbReference>
<comment type="caution">
    <text evidence="4">The sequence shown here is derived from an EMBL/GenBank/DDBJ whole genome shotgun (WGS) entry which is preliminary data.</text>
</comment>
<evidence type="ECO:0000313" key="5">
    <source>
        <dbReference type="Proteomes" id="UP001230426"/>
    </source>
</evidence>
<dbReference type="InterPro" id="IPR030678">
    <property type="entry name" value="Peptide/Ni-bd"/>
</dbReference>
<gene>
    <name evidence="4" type="ORF">J2S55_000788</name>
</gene>
<dbReference type="PIRSF" id="PIRSF002741">
    <property type="entry name" value="MppA"/>
    <property type="match status" value="1"/>
</dbReference>
<dbReference type="PANTHER" id="PTHR30290:SF38">
    <property type="entry name" value="D,D-DIPEPTIDE-BINDING PERIPLASMIC PROTEIN DDPA-RELATED"/>
    <property type="match status" value="1"/>
</dbReference>
<dbReference type="Pfam" id="PF00496">
    <property type="entry name" value="SBP_bac_5"/>
    <property type="match status" value="1"/>
</dbReference>
<dbReference type="PANTHER" id="PTHR30290">
    <property type="entry name" value="PERIPLASMIC BINDING COMPONENT OF ABC TRANSPORTER"/>
    <property type="match status" value="1"/>
</dbReference>
<dbReference type="Gene3D" id="3.90.76.10">
    <property type="entry name" value="Dipeptide-binding Protein, Domain 1"/>
    <property type="match status" value="1"/>
</dbReference>
<keyword evidence="5" id="KW-1185">Reference proteome</keyword>
<evidence type="ECO:0000259" key="3">
    <source>
        <dbReference type="Pfam" id="PF00496"/>
    </source>
</evidence>
<dbReference type="RefSeq" id="WP_306857340.1">
    <property type="nucleotide sequence ID" value="NZ_JAUSRB010000001.1"/>
</dbReference>
<dbReference type="InterPro" id="IPR039424">
    <property type="entry name" value="SBP_5"/>
</dbReference>
<dbReference type="InterPro" id="IPR000914">
    <property type="entry name" value="SBP_5_dom"/>
</dbReference>
<evidence type="ECO:0000313" key="4">
    <source>
        <dbReference type="EMBL" id="MDP9861529.1"/>
    </source>
</evidence>
<evidence type="ECO:0000256" key="1">
    <source>
        <dbReference type="ARBA" id="ARBA00022729"/>
    </source>
</evidence>
<feature type="chain" id="PRO_5047374746" evidence="2">
    <location>
        <begin position="29"/>
        <end position="530"/>
    </location>
</feature>
<dbReference type="EMBL" id="JAUSRB010000001">
    <property type="protein sequence ID" value="MDP9861529.1"/>
    <property type="molecule type" value="Genomic_DNA"/>
</dbReference>
<dbReference type="SUPFAM" id="SSF53850">
    <property type="entry name" value="Periplasmic binding protein-like II"/>
    <property type="match status" value="1"/>
</dbReference>
<sequence>MTHPPAAPMNRRGFLQFVGAVSAATAFAGSLAACSGPASTGSAAPAAAGDTIEAGISYALSTGFDPMTSSGATPVAANMHVFEALFDLDPVTRESYAALAAGDLEKVDDTTYRVVLREGATFHDGSAVTAEDVAFSFRRVMEPANASLMVQFIPFVEGVTAADGKTVEIKLKYAFPLLKERLAVVKIVPKALVEKDKTAFDARPVGSGPYRLVEATKEDKIVFERWDKYNGTRPAKVKNMVWRLLSDSSARVTALESGRVAAIEDVPYIDVQKVGQKHKLEAAQSFGLLFLMFNCAEKPFDDRRVRQALHYAIDTDKVIKTAMLGNATAATGYVQETHPAYARAATVYGYDPDRARALLKEAGVSGLNVTMVTTDTGWVKDAVPVIKEGWDAVGVTTALDIGQSGGQYTNKIDPGKFQILVAPGDPSVFGNDMDLLLRWFFDGLWPAKRFRWEGTEEARRVLRLLDRAARSEDAAEQKKLWAEAVDVIAEEAPLYPILHRKLPTAWDDKKLTGFRPIPTTGLSFLDVGLA</sequence>
<accession>A0ABT9QYD0</accession>
<organism evidence="4 5">
    <name type="scientific">Streptosporangium brasiliense</name>
    <dbReference type="NCBI Taxonomy" id="47480"/>
    <lineage>
        <taxon>Bacteria</taxon>
        <taxon>Bacillati</taxon>
        <taxon>Actinomycetota</taxon>
        <taxon>Actinomycetes</taxon>
        <taxon>Streptosporangiales</taxon>
        <taxon>Streptosporangiaceae</taxon>
        <taxon>Streptosporangium</taxon>
    </lineage>
</organism>
<evidence type="ECO:0000256" key="2">
    <source>
        <dbReference type="SAM" id="SignalP"/>
    </source>
</evidence>
<dbReference type="CDD" id="cd00995">
    <property type="entry name" value="PBP2_NikA_DppA_OppA_like"/>
    <property type="match status" value="1"/>
</dbReference>
<keyword evidence="1 2" id="KW-0732">Signal</keyword>
<dbReference type="Proteomes" id="UP001230426">
    <property type="component" value="Unassembled WGS sequence"/>
</dbReference>
<protein>
    <submittedName>
        <fullName evidence="4">Peptide/nickel transport system substrate-binding protein</fullName>
    </submittedName>
</protein>
<name>A0ABT9QYD0_9ACTN</name>
<dbReference type="InterPro" id="IPR006311">
    <property type="entry name" value="TAT_signal"/>
</dbReference>
<proteinExistence type="predicted"/>
<feature type="domain" description="Solute-binding protein family 5" evidence="3">
    <location>
        <begin position="98"/>
        <end position="437"/>
    </location>
</feature>
<feature type="signal peptide" evidence="2">
    <location>
        <begin position="1"/>
        <end position="28"/>
    </location>
</feature>
<dbReference type="Gene3D" id="3.40.190.10">
    <property type="entry name" value="Periplasmic binding protein-like II"/>
    <property type="match status" value="1"/>
</dbReference>
<dbReference type="Gene3D" id="3.10.105.10">
    <property type="entry name" value="Dipeptide-binding Protein, Domain 3"/>
    <property type="match status" value="1"/>
</dbReference>